<name>A0A8H8SC15_9HELO</name>
<accession>A0A8H8SC15</accession>
<dbReference type="Proteomes" id="UP000443090">
    <property type="component" value="Unassembled WGS sequence"/>
</dbReference>
<protein>
    <submittedName>
        <fullName evidence="1">Uncharacterized protein</fullName>
    </submittedName>
</protein>
<reference evidence="1 2" key="1">
    <citation type="submission" date="2018-05" db="EMBL/GenBank/DDBJ databases">
        <title>Genome sequencing and assembly of the regulated plant pathogen Lachnellula willkommii and related sister species for the development of diagnostic species identification markers.</title>
        <authorList>
            <person name="Giroux E."/>
            <person name="Bilodeau G."/>
        </authorList>
    </citation>
    <scope>NUCLEOTIDE SEQUENCE [LARGE SCALE GENOMIC DNA]</scope>
    <source>
        <strain evidence="1 2">CBS 160.35</strain>
    </source>
</reference>
<dbReference type="AlphaFoldDB" id="A0A8H8SC15"/>
<dbReference type="EMBL" id="QGMI01000003">
    <property type="protein sequence ID" value="TVY49964.1"/>
    <property type="molecule type" value="Genomic_DNA"/>
</dbReference>
<organism evidence="1 2">
    <name type="scientific">Lachnellula occidentalis</name>
    <dbReference type="NCBI Taxonomy" id="215460"/>
    <lineage>
        <taxon>Eukaryota</taxon>
        <taxon>Fungi</taxon>
        <taxon>Dikarya</taxon>
        <taxon>Ascomycota</taxon>
        <taxon>Pezizomycotina</taxon>
        <taxon>Leotiomycetes</taxon>
        <taxon>Helotiales</taxon>
        <taxon>Lachnaceae</taxon>
        <taxon>Lachnellula</taxon>
    </lineage>
</organism>
<evidence type="ECO:0000313" key="1">
    <source>
        <dbReference type="EMBL" id="TVY49964.1"/>
    </source>
</evidence>
<evidence type="ECO:0000313" key="2">
    <source>
        <dbReference type="Proteomes" id="UP000443090"/>
    </source>
</evidence>
<proteinExistence type="predicted"/>
<keyword evidence="2" id="KW-1185">Reference proteome</keyword>
<gene>
    <name evidence="1" type="ORF">LOCC1_G000477</name>
</gene>
<comment type="caution">
    <text evidence="1">The sequence shown here is derived from an EMBL/GenBank/DDBJ whole genome shotgun (WGS) entry which is preliminary data.</text>
</comment>
<sequence length="144" mass="15998">MDIATSTAADMAMPANSAVSMATMEGNSKCKFTIDAFYGQPSTLAPNLASSSPFLRRSQKKFDRYPGARNVFLEQKEYINPRRWEKKLIAEDGKATSGKEGMLAVVLERSEKGLLHMVQLFVSCMYWVVVHVDNGKDSQVLGKE</sequence>